<accession>A0ABW8F4P3</accession>
<evidence type="ECO:0000256" key="5">
    <source>
        <dbReference type="ARBA" id="ARBA00022989"/>
    </source>
</evidence>
<feature type="transmembrane region" description="Helical" evidence="7">
    <location>
        <begin position="129"/>
        <end position="149"/>
    </location>
</feature>
<keyword evidence="5 7" id="KW-1133">Transmembrane helix</keyword>
<feature type="transmembrane region" description="Helical" evidence="7">
    <location>
        <begin position="241"/>
        <end position="260"/>
    </location>
</feature>
<dbReference type="InterPro" id="IPR004681">
    <property type="entry name" value="TRAP_DctM"/>
</dbReference>
<evidence type="ECO:0000256" key="3">
    <source>
        <dbReference type="ARBA" id="ARBA00022519"/>
    </source>
</evidence>
<dbReference type="PANTHER" id="PTHR33362:SF4">
    <property type="entry name" value="2,3-DIKETO-L-GULONATE TRAP TRANSPORTER LARGE PERMEASE PROTEIN YIAN"/>
    <property type="match status" value="1"/>
</dbReference>
<feature type="transmembrane region" description="Helical" evidence="7">
    <location>
        <begin position="213"/>
        <end position="235"/>
    </location>
</feature>
<comment type="subcellular location">
    <subcellularLocation>
        <location evidence="1 7">Cell inner membrane</location>
        <topology evidence="1 7">Multi-pass membrane protein</topology>
    </subcellularLocation>
</comment>
<proteinExistence type="inferred from homology"/>
<comment type="function">
    <text evidence="7">Part of the tripartite ATP-independent periplasmic (TRAP) transport system.</text>
</comment>
<reference evidence="9 10" key="1">
    <citation type="submission" date="2024-10" db="EMBL/GenBank/DDBJ databases">
        <title>The Natural Products Discovery Center: Release of the First 8490 Sequenced Strains for Exploring Actinobacteria Biosynthetic Diversity.</title>
        <authorList>
            <person name="Kalkreuter E."/>
            <person name="Kautsar S.A."/>
            <person name="Yang D."/>
            <person name="Bader C.D."/>
            <person name="Teijaro C.N."/>
            <person name="Fluegel L."/>
            <person name="Davis C.M."/>
            <person name="Simpson J.R."/>
            <person name="Lauterbach L."/>
            <person name="Steele A.D."/>
            <person name="Gui C."/>
            <person name="Meng S."/>
            <person name="Li G."/>
            <person name="Viehrig K."/>
            <person name="Ye F."/>
            <person name="Su P."/>
            <person name="Kiefer A.F."/>
            <person name="Nichols A."/>
            <person name="Cepeda A.J."/>
            <person name="Yan W."/>
            <person name="Fan B."/>
            <person name="Jiang Y."/>
            <person name="Adhikari A."/>
            <person name="Zheng C.-J."/>
            <person name="Schuster L."/>
            <person name="Cowan T.M."/>
            <person name="Smanski M.J."/>
            <person name="Chevrette M.G."/>
            <person name="De Carvalho L.P.S."/>
            <person name="Shen B."/>
        </authorList>
    </citation>
    <scope>NUCLEOTIDE SEQUENCE [LARGE SCALE GENOMIC DNA]</scope>
    <source>
        <strain evidence="9 10">NPDC087045</strain>
    </source>
</reference>
<dbReference type="Proteomes" id="UP001617427">
    <property type="component" value="Unassembled WGS sequence"/>
</dbReference>
<comment type="caution">
    <text evidence="9">The sequence shown here is derived from an EMBL/GenBank/DDBJ whole genome shotgun (WGS) entry which is preliminary data.</text>
</comment>
<keyword evidence="2" id="KW-1003">Cell membrane</keyword>
<name>A0ABW8F4P3_9BURK</name>
<feature type="transmembrane region" description="Helical" evidence="7">
    <location>
        <begin position="272"/>
        <end position="295"/>
    </location>
</feature>
<feature type="transmembrane region" description="Helical" evidence="7">
    <location>
        <begin position="169"/>
        <end position="192"/>
    </location>
</feature>
<keyword evidence="7" id="KW-0813">Transport</keyword>
<feature type="transmembrane region" description="Helical" evidence="7">
    <location>
        <begin position="53"/>
        <end position="73"/>
    </location>
</feature>
<comment type="subunit">
    <text evidence="7">The complex comprises the extracytoplasmic solute receptor protein and the two transmembrane proteins.</text>
</comment>
<organism evidence="9 10">
    <name type="scientific">Herbaspirillum chlorophenolicum</name>
    <dbReference type="NCBI Taxonomy" id="211589"/>
    <lineage>
        <taxon>Bacteria</taxon>
        <taxon>Pseudomonadati</taxon>
        <taxon>Pseudomonadota</taxon>
        <taxon>Betaproteobacteria</taxon>
        <taxon>Burkholderiales</taxon>
        <taxon>Oxalobacteraceae</taxon>
        <taxon>Herbaspirillum</taxon>
    </lineage>
</organism>
<dbReference type="Pfam" id="PF06808">
    <property type="entry name" value="DctM"/>
    <property type="match status" value="1"/>
</dbReference>
<keyword evidence="4 7" id="KW-0812">Transmembrane</keyword>
<evidence type="ECO:0000259" key="8">
    <source>
        <dbReference type="Pfam" id="PF06808"/>
    </source>
</evidence>
<keyword evidence="3 7" id="KW-0997">Cell inner membrane</keyword>
<feature type="transmembrane region" description="Helical" evidence="7">
    <location>
        <begin position="374"/>
        <end position="393"/>
    </location>
</feature>
<gene>
    <name evidence="9" type="ORF">ACIPEN_20750</name>
</gene>
<evidence type="ECO:0000256" key="1">
    <source>
        <dbReference type="ARBA" id="ARBA00004429"/>
    </source>
</evidence>
<keyword evidence="10" id="KW-1185">Reference proteome</keyword>
<dbReference type="PIRSF" id="PIRSF006066">
    <property type="entry name" value="HI0050"/>
    <property type="match status" value="1"/>
</dbReference>
<feature type="domain" description="TRAP C4-dicarboxylate transport system permease DctM subunit" evidence="8">
    <location>
        <begin position="8"/>
        <end position="417"/>
    </location>
</feature>
<evidence type="ECO:0000256" key="4">
    <source>
        <dbReference type="ARBA" id="ARBA00022692"/>
    </source>
</evidence>
<feature type="transmembrane region" description="Helical" evidence="7">
    <location>
        <begin position="400"/>
        <end position="421"/>
    </location>
</feature>
<evidence type="ECO:0000313" key="9">
    <source>
        <dbReference type="EMBL" id="MFJ3048270.1"/>
    </source>
</evidence>
<sequence length="427" mass="44951">MTLWPAFLMFLLLAINVPVAIAMIAPAMLYFFIGGDLPIDLVSQRIVSTTESFPLLALPFFVLAGSIMNAAGITRRLLALAEAFVGHFVGGLAQINILLATMMGGLTASANADAAMLAKMLGPSMVRGGYSAGFAAATIACSSVIVAMIPPSIGMIVYAYLANVSVGKLFIAGVIPGLLLAVALMVAVYLVSKKRGYVPARSKMATGKELWRAFTDSVWALSLPVFIIIGIRGGVFTPTEAGAIAVLYAAFVGVVLHRELRWKHVPIILSETIATTSVVMLIICSAATLGYYMVWEDIPAQLASTLISLTNHPGLLLLLINVLLLLVGMVIEGTAALILLTPILVPVILKLGIDPVHFGIIMVLNLTLGGAHPPVGTLLFTTCSILKVSLANATKESLSLLLAMLIVLTLVTAVPQISLLLPSLLMQ</sequence>
<evidence type="ECO:0000256" key="6">
    <source>
        <dbReference type="ARBA" id="ARBA00023136"/>
    </source>
</evidence>
<evidence type="ECO:0000313" key="10">
    <source>
        <dbReference type="Proteomes" id="UP001617427"/>
    </source>
</evidence>
<feature type="transmembrane region" description="Helical" evidence="7">
    <location>
        <begin position="85"/>
        <end position="108"/>
    </location>
</feature>
<evidence type="ECO:0000256" key="7">
    <source>
        <dbReference type="RuleBase" id="RU369079"/>
    </source>
</evidence>
<dbReference type="NCBIfam" id="TIGR00786">
    <property type="entry name" value="dctM"/>
    <property type="match status" value="1"/>
</dbReference>
<protein>
    <recommendedName>
        <fullName evidence="7">TRAP transporter large permease protein</fullName>
    </recommendedName>
</protein>
<feature type="transmembrane region" description="Helical" evidence="7">
    <location>
        <begin position="6"/>
        <end position="32"/>
    </location>
</feature>
<keyword evidence="6 7" id="KW-0472">Membrane</keyword>
<dbReference type="EMBL" id="JBIUZV010000016">
    <property type="protein sequence ID" value="MFJ3048270.1"/>
    <property type="molecule type" value="Genomic_DNA"/>
</dbReference>
<feature type="transmembrane region" description="Helical" evidence="7">
    <location>
        <begin position="315"/>
        <end position="340"/>
    </location>
</feature>
<evidence type="ECO:0000256" key="2">
    <source>
        <dbReference type="ARBA" id="ARBA00022475"/>
    </source>
</evidence>
<dbReference type="InterPro" id="IPR010656">
    <property type="entry name" value="DctM"/>
</dbReference>
<comment type="similarity">
    <text evidence="7">Belongs to the TRAP transporter large permease family.</text>
</comment>
<dbReference type="RefSeq" id="WP_050468407.1">
    <property type="nucleotide sequence ID" value="NZ_JBIUZV010000016.1"/>
</dbReference>
<dbReference type="PANTHER" id="PTHR33362">
    <property type="entry name" value="SIALIC ACID TRAP TRANSPORTER PERMEASE PROTEIN SIAT-RELATED"/>
    <property type="match status" value="1"/>
</dbReference>